<dbReference type="AlphaFoldDB" id="A0A9N9GDB0"/>
<evidence type="ECO:0000313" key="1">
    <source>
        <dbReference type="EMBL" id="CAG8599111.1"/>
    </source>
</evidence>
<evidence type="ECO:0000313" key="2">
    <source>
        <dbReference type="Proteomes" id="UP000789570"/>
    </source>
</evidence>
<organism evidence="1 2">
    <name type="scientific">Funneliformis caledonium</name>
    <dbReference type="NCBI Taxonomy" id="1117310"/>
    <lineage>
        <taxon>Eukaryota</taxon>
        <taxon>Fungi</taxon>
        <taxon>Fungi incertae sedis</taxon>
        <taxon>Mucoromycota</taxon>
        <taxon>Glomeromycotina</taxon>
        <taxon>Glomeromycetes</taxon>
        <taxon>Glomerales</taxon>
        <taxon>Glomeraceae</taxon>
        <taxon>Funneliformis</taxon>
    </lineage>
</organism>
<keyword evidence="2" id="KW-1185">Reference proteome</keyword>
<accession>A0A9N9GDB0</accession>
<feature type="non-terminal residue" evidence="1">
    <location>
        <position position="149"/>
    </location>
</feature>
<dbReference type="Proteomes" id="UP000789570">
    <property type="component" value="Unassembled WGS sequence"/>
</dbReference>
<sequence length="149" mass="17493">LMYEFPNAYNTERVDQIFEDLKVFDEPNIKDWIIFYSKSWVCASLNKMYSFMNPDIWNKAPDNTNVAESCHANSNQLKIMMKDILFPVKFKTIMEFQNLERTNVLVVAREKQSSKRNVTKVTKKPIKKTKTKAPIKVLQPEAKKTKILI</sequence>
<dbReference type="EMBL" id="CAJVPQ010002490">
    <property type="protein sequence ID" value="CAG8599111.1"/>
    <property type="molecule type" value="Genomic_DNA"/>
</dbReference>
<name>A0A9N9GDB0_9GLOM</name>
<comment type="caution">
    <text evidence="1">The sequence shown here is derived from an EMBL/GenBank/DDBJ whole genome shotgun (WGS) entry which is preliminary data.</text>
</comment>
<protein>
    <submittedName>
        <fullName evidence="1">13178_t:CDS:1</fullName>
    </submittedName>
</protein>
<dbReference type="OrthoDB" id="2436730at2759"/>
<reference evidence="1" key="1">
    <citation type="submission" date="2021-06" db="EMBL/GenBank/DDBJ databases">
        <authorList>
            <person name="Kallberg Y."/>
            <person name="Tangrot J."/>
            <person name="Rosling A."/>
        </authorList>
    </citation>
    <scope>NUCLEOTIDE SEQUENCE</scope>
    <source>
        <strain evidence="1">UK204</strain>
    </source>
</reference>
<gene>
    <name evidence="1" type="ORF">FCALED_LOCUS8500</name>
</gene>
<proteinExistence type="predicted"/>